<dbReference type="AlphaFoldDB" id="K8P2Y7"/>
<dbReference type="HOGENOM" id="CLU_2340574_0_0_5"/>
<gene>
    <name evidence="2" type="ORF">HMPREF9695_03365</name>
</gene>
<evidence type="ECO:0000256" key="1">
    <source>
        <dbReference type="SAM" id="MobiDB-lite"/>
    </source>
</evidence>
<protein>
    <submittedName>
        <fullName evidence="2">Uncharacterized protein</fullName>
    </submittedName>
</protein>
<evidence type="ECO:0000313" key="2">
    <source>
        <dbReference type="EMBL" id="EKS36947.1"/>
    </source>
</evidence>
<evidence type="ECO:0000313" key="3">
    <source>
        <dbReference type="Proteomes" id="UP000001096"/>
    </source>
</evidence>
<dbReference type="RefSeq" id="WP_006022069.1">
    <property type="nucleotide sequence ID" value="NZ_KB375283.1"/>
</dbReference>
<proteinExistence type="predicted"/>
<dbReference type="EMBL" id="AGWX01000004">
    <property type="protein sequence ID" value="EKS36947.1"/>
    <property type="molecule type" value="Genomic_DNA"/>
</dbReference>
<feature type="region of interest" description="Disordered" evidence="1">
    <location>
        <begin position="1"/>
        <end position="23"/>
    </location>
</feature>
<dbReference type="PATRIC" id="fig|883078.3.peg.3483"/>
<accession>K8P2Y7</accession>
<reference evidence="2 3" key="1">
    <citation type="submission" date="2012-04" db="EMBL/GenBank/DDBJ databases">
        <title>The Genome Sequence of Afipia broomeae ATCC 49717.</title>
        <authorList>
            <consortium name="The Broad Institute Genome Sequencing Platform"/>
            <person name="Earl A."/>
            <person name="Ward D."/>
            <person name="Feldgarden M."/>
            <person name="Gevers D."/>
            <person name="Huys G."/>
            <person name="Walker B."/>
            <person name="Young S.K."/>
            <person name="Zeng Q."/>
            <person name="Gargeya S."/>
            <person name="Fitzgerald M."/>
            <person name="Haas B."/>
            <person name="Abouelleil A."/>
            <person name="Alvarado L."/>
            <person name="Arachchi H.M."/>
            <person name="Berlin A."/>
            <person name="Chapman S.B."/>
            <person name="Goldberg J."/>
            <person name="Griggs A."/>
            <person name="Gujja S."/>
            <person name="Hansen M."/>
            <person name="Howarth C."/>
            <person name="Imamovic A."/>
            <person name="Larimer J."/>
            <person name="McCowen C."/>
            <person name="Montmayeur A."/>
            <person name="Murphy C."/>
            <person name="Neiman D."/>
            <person name="Pearson M."/>
            <person name="Priest M."/>
            <person name="Roberts A."/>
            <person name="Saif S."/>
            <person name="Shea T."/>
            <person name="Sisk P."/>
            <person name="Sykes S."/>
            <person name="Wortman J."/>
            <person name="Nusbaum C."/>
            <person name="Birren B."/>
        </authorList>
    </citation>
    <scope>NUCLEOTIDE SEQUENCE [LARGE SCALE GENOMIC DNA]</scope>
    <source>
        <strain evidence="2 3">ATCC 49717</strain>
    </source>
</reference>
<keyword evidence="3" id="KW-1185">Reference proteome</keyword>
<name>K8P2Y7_9BRAD</name>
<sequence length="109" mass="12683">MQKTRPQAAKETKEGGDAQEAFPEFSEETRAYLLSDAGIENMMRKLSDACENWLDCPVKRCRRARRCQGPDMVCQLKEPSRTAPREELDRVNARMRQIVLQRLERIGVW</sequence>
<dbReference type="Proteomes" id="UP000001096">
    <property type="component" value="Unassembled WGS sequence"/>
</dbReference>
<comment type="caution">
    <text evidence="2">The sequence shown here is derived from an EMBL/GenBank/DDBJ whole genome shotgun (WGS) entry which is preliminary data.</text>
</comment>
<organism evidence="2 3">
    <name type="scientific">Afipia broomeae ATCC 49717</name>
    <dbReference type="NCBI Taxonomy" id="883078"/>
    <lineage>
        <taxon>Bacteria</taxon>
        <taxon>Pseudomonadati</taxon>
        <taxon>Pseudomonadota</taxon>
        <taxon>Alphaproteobacteria</taxon>
        <taxon>Hyphomicrobiales</taxon>
        <taxon>Nitrobacteraceae</taxon>
        <taxon>Afipia</taxon>
    </lineage>
</organism>